<evidence type="ECO:0000313" key="3">
    <source>
        <dbReference type="Proteomes" id="UP001465668"/>
    </source>
</evidence>
<feature type="chain" id="PRO_5045558110" evidence="1">
    <location>
        <begin position="24"/>
        <end position="164"/>
    </location>
</feature>
<keyword evidence="1" id="KW-0732">Signal</keyword>
<comment type="caution">
    <text evidence="2">The sequence shown here is derived from an EMBL/GenBank/DDBJ whole genome shotgun (WGS) entry which is preliminary data.</text>
</comment>
<dbReference type="EMBL" id="JARVKM010000022">
    <property type="protein sequence ID" value="KAK9777212.1"/>
    <property type="molecule type" value="Genomic_DNA"/>
</dbReference>
<proteinExistence type="predicted"/>
<gene>
    <name evidence="2" type="ORF">SCAR479_05941</name>
</gene>
<name>A0ABR2XTY7_9PEZI</name>
<dbReference type="Proteomes" id="UP001465668">
    <property type="component" value="Unassembled WGS sequence"/>
</dbReference>
<protein>
    <submittedName>
        <fullName evidence="2">Uncharacterized protein</fullName>
    </submittedName>
</protein>
<feature type="signal peptide" evidence="1">
    <location>
        <begin position="1"/>
        <end position="23"/>
    </location>
</feature>
<accession>A0ABR2XTY7</accession>
<evidence type="ECO:0000256" key="1">
    <source>
        <dbReference type="SAM" id="SignalP"/>
    </source>
</evidence>
<evidence type="ECO:0000313" key="2">
    <source>
        <dbReference type="EMBL" id="KAK9777212.1"/>
    </source>
</evidence>
<reference evidence="2 3" key="1">
    <citation type="submission" date="2024-02" db="EMBL/GenBank/DDBJ databases">
        <title>First draft genome assembly of two strains of Seiridium cardinale.</title>
        <authorList>
            <person name="Emiliani G."/>
            <person name="Scali E."/>
        </authorList>
    </citation>
    <scope>NUCLEOTIDE SEQUENCE [LARGE SCALE GENOMIC DNA]</scope>
    <source>
        <strain evidence="2 3">BM-138-000479</strain>
    </source>
</reference>
<keyword evidence="3" id="KW-1185">Reference proteome</keyword>
<organism evidence="2 3">
    <name type="scientific">Seiridium cardinale</name>
    <dbReference type="NCBI Taxonomy" id="138064"/>
    <lineage>
        <taxon>Eukaryota</taxon>
        <taxon>Fungi</taxon>
        <taxon>Dikarya</taxon>
        <taxon>Ascomycota</taxon>
        <taxon>Pezizomycotina</taxon>
        <taxon>Sordariomycetes</taxon>
        <taxon>Xylariomycetidae</taxon>
        <taxon>Amphisphaeriales</taxon>
        <taxon>Sporocadaceae</taxon>
        <taxon>Seiridium</taxon>
    </lineage>
</organism>
<sequence length="164" mass="18199">MKLSSLLTLTAGVSGMMIPQAQGGVEQKDIVRIESTLPVSEVGCHGNPFSVSDALAAKEKLANWSEKGNRVEPHNMHGAFYITAVWYACNCKFWHHDAVPKEELDEAERLIEAKCGRGVSGWVWSEDWAKTWTVQQWLVILGKAPQDVCPPECVYGDLEKLDVT</sequence>